<reference evidence="1 2" key="1">
    <citation type="submission" date="2015-10" db="EMBL/GenBank/DDBJ databases">
        <title>Full genome of DAOMC 229536 Phialocephala scopiformis, a fungal endophyte of spruce producing the potent anti-insectan compound rugulosin.</title>
        <authorList>
            <consortium name="DOE Joint Genome Institute"/>
            <person name="Walker A.K."/>
            <person name="Frasz S.L."/>
            <person name="Seifert K.A."/>
            <person name="Miller J.D."/>
            <person name="Mondo S.J."/>
            <person name="Labutti K."/>
            <person name="Lipzen A."/>
            <person name="Dockter R."/>
            <person name="Kennedy M."/>
            <person name="Grigoriev I.V."/>
            <person name="Spatafora J.W."/>
        </authorList>
    </citation>
    <scope>NUCLEOTIDE SEQUENCE [LARGE SCALE GENOMIC DNA]</scope>
    <source>
        <strain evidence="1 2">CBS 120377</strain>
    </source>
</reference>
<name>A0A132B4D7_MOLSC</name>
<accession>A0A132B4D7</accession>
<dbReference type="EMBL" id="KQ947440">
    <property type="protein sequence ID" value="KUJ07260.1"/>
    <property type="molecule type" value="Genomic_DNA"/>
</dbReference>
<protein>
    <submittedName>
        <fullName evidence="1">Uncharacterized protein</fullName>
    </submittedName>
</protein>
<dbReference type="OrthoDB" id="3540796at2759"/>
<keyword evidence="2" id="KW-1185">Reference proteome</keyword>
<sequence length="89" mass="10356">MEPDKTMLITALFEILGYHPGPRKEDLEKDLQKFLLNYQASGNPIPWTQDLSTEAVDCASSFLHEGQRAEKYWPATFRNVVSWPTDRKW</sequence>
<dbReference type="KEGG" id="psco:LY89DRAFT_742908"/>
<dbReference type="AlphaFoldDB" id="A0A132B4D7"/>
<dbReference type="InParanoid" id="A0A132B4D7"/>
<gene>
    <name evidence="1" type="ORF">LY89DRAFT_742908</name>
</gene>
<evidence type="ECO:0000313" key="2">
    <source>
        <dbReference type="Proteomes" id="UP000070700"/>
    </source>
</evidence>
<dbReference type="GeneID" id="28830619"/>
<dbReference type="Proteomes" id="UP000070700">
    <property type="component" value="Unassembled WGS sequence"/>
</dbReference>
<organism evidence="1 2">
    <name type="scientific">Mollisia scopiformis</name>
    <name type="common">Conifer needle endophyte fungus</name>
    <name type="synonym">Phialocephala scopiformis</name>
    <dbReference type="NCBI Taxonomy" id="149040"/>
    <lineage>
        <taxon>Eukaryota</taxon>
        <taxon>Fungi</taxon>
        <taxon>Dikarya</taxon>
        <taxon>Ascomycota</taxon>
        <taxon>Pezizomycotina</taxon>
        <taxon>Leotiomycetes</taxon>
        <taxon>Helotiales</taxon>
        <taxon>Mollisiaceae</taxon>
        <taxon>Mollisia</taxon>
    </lineage>
</organism>
<proteinExistence type="predicted"/>
<evidence type="ECO:0000313" key="1">
    <source>
        <dbReference type="EMBL" id="KUJ07260.1"/>
    </source>
</evidence>
<dbReference type="RefSeq" id="XP_018061615.1">
    <property type="nucleotide sequence ID" value="XM_018220893.1"/>
</dbReference>